<dbReference type="AlphaFoldDB" id="A0A2N0NZB8"/>
<reference evidence="1 2" key="2">
    <citation type="submission" date="2017-09" db="EMBL/GenBank/DDBJ databases">
        <title>Extensive intraspecific genome diversity in a model arbuscular mycorrhizal fungus.</title>
        <authorList>
            <person name="Chen E.C."/>
            <person name="Morin E."/>
            <person name="Beaudet D."/>
            <person name="Noel J."/>
            <person name="Ndikumana S."/>
            <person name="Charron P."/>
            <person name="St-Onge C."/>
            <person name="Giorgi J."/>
            <person name="Grigoriev I.V."/>
            <person name="Roux C."/>
            <person name="Martin F.M."/>
            <person name="Corradi N."/>
        </authorList>
    </citation>
    <scope>NUCLEOTIDE SEQUENCE [LARGE SCALE GENOMIC DNA]</scope>
    <source>
        <strain evidence="1 2">A5</strain>
    </source>
</reference>
<dbReference type="VEuPathDB" id="FungiDB:RhiirA1_473717"/>
<comment type="caution">
    <text evidence="1">The sequence shown here is derived from an EMBL/GenBank/DDBJ whole genome shotgun (WGS) entry which is preliminary data.</text>
</comment>
<evidence type="ECO:0000313" key="2">
    <source>
        <dbReference type="Proteomes" id="UP000232722"/>
    </source>
</evidence>
<dbReference type="VEuPathDB" id="FungiDB:RhiirFUN_011965"/>
<organism evidence="1 2">
    <name type="scientific">Rhizophagus irregularis</name>
    <dbReference type="NCBI Taxonomy" id="588596"/>
    <lineage>
        <taxon>Eukaryota</taxon>
        <taxon>Fungi</taxon>
        <taxon>Fungi incertae sedis</taxon>
        <taxon>Mucoromycota</taxon>
        <taxon>Glomeromycotina</taxon>
        <taxon>Glomeromycetes</taxon>
        <taxon>Glomerales</taxon>
        <taxon>Glomeraceae</taxon>
        <taxon>Rhizophagus</taxon>
    </lineage>
</organism>
<sequence length="288" mass="33818">MAKSSDYNGLNPVVVQALNNLQYRYSGETPEIWCSRVRYPFKTLLENNPKYFSKNGFIQMIERSYKDGEFKAGRRSFHIYCTVCDSLVIIHENTIECANKHLNECITKSTKKHLAYSNPIRKNVKKGGALSQKSVSSLSSDRVDEIYLTYCFIFRKGLNNYTYEHSNEIKKRIVNRLINNVRVIQQAWRSYKKRPASFASQIWNVLRNDGTTDEEKFLGGDWVKDKKIQLFVRFHKVSVKMIEISEYYHRQVTAYPNKLRDEIIRLVLNNPDPEYCLNKIIYCPHLMA</sequence>
<gene>
    <name evidence="1" type="ORF">RhiirA5_382828</name>
</gene>
<proteinExistence type="predicted"/>
<reference evidence="1 2" key="1">
    <citation type="submission" date="2016-04" db="EMBL/GenBank/DDBJ databases">
        <title>Genome analyses suggest a sexual origin of heterokaryosis in a supposedly ancient asexual fungus.</title>
        <authorList>
            <person name="Ropars J."/>
            <person name="Sedzielewska K."/>
            <person name="Noel J."/>
            <person name="Charron P."/>
            <person name="Farinelli L."/>
            <person name="Marton T."/>
            <person name="Kruger M."/>
            <person name="Pelin A."/>
            <person name="Brachmann A."/>
            <person name="Corradi N."/>
        </authorList>
    </citation>
    <scope>NUCLEOTIDE SEQUENCE [LARGE SCALE GENOMIC DNA]</scope>
    <source>
        <strain evidence="1 2">A5</strain>
    </source>
</reference>
<name>A0A2N0NZB8_9GLOM</name>
<dbReference type="VEuPathDB" id="FungiDB:FUN_013694"/>
<evidence type="ECO:0000313" key="1">
    <source>
        <dbReference type="EMBL" id="PKB99908.1"/>
    </source>
</evidence>
<protein>
    <submittedName>
        <fullName evidence="1">Uncharacterized protein</fullName>
    </submittedName>
</protein>
<dbReference type="Proteomes" id="UP000232722">
    <property type="component" value="Unassembled WGS sequence"/>
</dbReference>
<dbReference type="EMBL" id="LLXJ01002035">
    <property type="protein sequence ID" value="PKB99908.1"/>
    <property type="molecule type" value="Genomic_DNA"/>
</dbReference>
<accession>A0A2N0NZB8</accession>